<dbReference type="Pfam" id="PF00593">
    <property type="entry name" value="TonB_dep_Rec_b-barrel"/>
    <property type="match status" value="1"/>
</dbReference>
<keyword evidence="13" id="KW-0675">Receptor</keyword>
<dbReference type="InterPro" id="IPR039426">
    <property type="entry name" value="TonB-dep_rcpt-like"/>
</dbReference>
<dbReference type="InterPro" id="IPR036942">
    <property type="entry name" value="Beta-barrel_TonB_sf"/>
</dbReference>
<dbReference type="InterPro" id="IPR000531">
    <property type="entry name" value="Beta-barrel_TonB"/>
</dbReference>
<evidence type="ECO:0000256" key="5">
    <source>
        <dbReference type="ARBA" id="ARBA00023077"/>
    </source>
</evidence>
<dbReference type="InterPro" id="IPR012910">
    <property type="entry name" value="Plug_dom"/>
</dbReference>
<evidence type="ECO:0000256" key="10">
    <source>
        <dbReference type="SAM" id="SignalP"/>
    </source>
</evidence>
<dbReference type="InterPro" id="IPR023997">
    <property type="entry name" value="TonB-dep_OMP_SusC/RagA_CS"/>
</dbReference>
<keyword evidence="14" id="KW-1185">Reference proteome</keyword>
<evidence type="ECO:0000256" key="4">
    <source>
        <dbReference type="ARBA" id="ARBA00022692"/>
    </source>
</evidence>
<dbReference type="SUPFAM" id="SSF56935">
    <property type="entry name" value="Porins"/>
    <property type="match status" value="1"/>
</dbReference>
<evidence type="ECO:0000259" key="11">
    <source>
        <dbReference type="Pfam" id="PF00593"/>
    </source>
</evidence>
<feature type="domain" description="TonB-dependent receptor plug" evidence="12">
    <location>
        <begin position="120"/>
        <end position="251"/>
    </location>
</feature>
<dbReference type="PROSITE" id="PS52016">
    <property type="entry name" value="TONB_DEPENDENT_REC_3"/>
    <property type="match status" value="1"/>
</dbReference>
<dbReference type="Gene3D" id="2.40.170.20">
    <property type="entry name" value="TonB-dependent receptor, beta-barrel domain"/>
    <property type="match status" value="1"/>
</dbReference>
<protein>
    <submittedName>
        <fullName evidence="13">TonB-dependent receptor</fullName>
    </submittedName>
</protein>
<comment type="similarity">
    <text evidence="8 9">Belongs to the TonB-dependent receptor family.</text>
</comment>
<evidence type="ECO:0000256" key="2">
    <source>
        <dbReference type="ARBA" id="ARBA00022448"/>
    </source>
</evidence>
<dbReference type="Pfam" id="PF07715">
    <property type="entry name" value="Plug"/>
    <property type="match status" value="1"/>
</dbReference>
<keyword evidence="4 8" id="KW-0812">Transmembrane</keyword>
<sequence length="1000" mass="109608">MKKILSPIGLVSCCLIFSAVHAQVKAQTRIVTGQVNNGEKPIAGATIAQQDTTQMTTTSSSGAFTLQIIGENPVLIIRHPEYNEQKILLDAKTNFTIALTEKVKSIEEVVLNAGYYNVKAKESTGSIAKVLAKDIENQPVNNVLSTIQGRIAGVSITQNSGTPGGGYDVQIRGRNSLRNLLNSMTDGNAPLYIIDGVPAATSLSSTLSAGALPLQSINPLNSINPNDIASIEVLKDADATAIYGSRGGNGVILVTTKKGKASPVRLTVNSNQSFSQVGSKLKMMNSAEYTAMRQQAYANVGTVSYPANAYDLNGAWDQTRYTDWQQELIGSTAVNTNVLASVSGGSEKNTFSVSAGYADQTSVFPGDQHYKTNTFSSHFDHRSADQRFNLGLSNNFTVTGNTTLNLDLTNKALGLSPTAPALYDNTGHLNWEKNTFNNPLAQLNARYMNRTKHLNQNLTSSYRIGHDFTVKLNAGFTLEHLDERSQIPNTIYNPAYGLTTDYSSSSQASSDAFSYLLEPQVTWVKKYGSSEWSLLSGITFQQSITQNSAINGYGFASNALLDNVASATTVTVSPSKENQYRYAAVFGRINYQYKNRYIANLTARRDGSSRFGPSHRFANFGALGAAWILSEEKFLKEVPWLSFAKLRGSYGRTGSDAIGDFQFTDTYSIGYNAYDGMPGLYPSRLYNPDFSWEQTDKTEAALEVSLFKERINLTAAWYRNRSSNQLVGTPLPATTGFTSILANLGATVENRGFEFELNTTPLKSKDWKWTASFNISLPQNKLLAFPGLEGSTYANRYVIGESIYAVKLLDYQGIDATGHYTFKDFNGDGKIVSPDDAQMVRTLGPQYFGGLQNTLSYHNFSLAFLLQFVKQEGWNYFHTMSTPGLMVNQPAELLNVWSPSNTGGIIMPYTPGNDAVTNALTEHLMNSTAAVSDASFLRLKNIQLNYRVPMHNTLVHDATVYLQGQNLWTWTKYFGLDPEFVTSGFLPPLKTLSLGFQLTF</sequence>
<dbReference type="Pfam" id="PF13715">
    <property type="entry name" value="CarbopepD_reg_2"/>
    <property type="match status" value="1"/>
</dbReference>
<dbReference type="RefSeq" id="WP_039352838.1">
    <property type="nucleotide sequence ID" value="NZ_FOLA01000009.1"/>
</dbReference>
<reference evidence="13 14" key="1">
    <citation type="submission" date="2014-10" db="EMBL/GenBank/DDBJ databases">
        <title>Kaistella jeonii genome.</title>
        <authorList>
            <person name="Clayton J.T."/>
            <person name="Newman J.D."/>
        </authorList>
    </citation>
    <scope>NUCLEOTIDE SEQUENCE [LARGE SCALE GENOMIC DNA]</scope>
    <source>
        <strain evidence="13 14">DSM 17048</strain>
    </source>
</reference>
<dbReference type="AlphaFoldDB" id="A0A0C1CVY0"/>
<gene>
    <name evidence="13" type="ORF">OA86_10745</name>
</gene>
<dbReference type="InterPro" id="IPR037066">
    <property type="entry name" value="Plug_dom_sf"/>
</dbReference>
<keyword evidence="2 8" id="KW-0813">Transport</keyword>
<keyword evidence="3 8" id="KW-1134">Transmembrane beta strand</keyword>
<evidence type="ECO:0000256" key="7">
    <source>
        <dbReference type="ARBA" id="ARBA00023237"/>
    </source>
</evidence>
<keyword evidence="6 8" id="KW-0472">Membrane</keyword>
<keyword evidence="5 9" id="KW-0798">TonB box</keyword>
<keyword evidence="7 8" id="KW-0998">Cell outer membrane</keyword>
<evidence type="ECO:0000259" key="12">
    <source>
        <dbReference type="Pfam" id="PF07715"/>
    </source>
</evidence>
<dbReference type="EMBL" id="JSYL01000007">
    <property type="protein sequence ID" value="KIA88501.1"/>
    <property type="molecule type" value="Genomic_DNA"/>
</dbReference>
<dbReference type="GO" id="GO:0009279">
    <property type="term" value="C:cell outer membrane"/>
    <property type="evidence" value="ECO:0007669"/>
    <property type="project" value="UniProtKB-SubCell"/>
</dbReference>
<evidence type="ECO:0000256" key="3">
    <source>
        <dbReference type="ARBA" id="ARBA00022452"/>
    </source>
</evidence>
<dbReference type="SUPFAM" id="SSF49464">
    <property type="entry name" value="Carboxypeptidase regulatory domain-like"/>
    <property type="match status" value="1"/>
</dbReference>
<dbReference type="InterPro" id="IPR008969">
    <property type="entry name" value="CarboxyPept-like_regulatory"/>
</dbReference>
<dbReference type="Gene3D" id="2.170.130.10">
    <property type="entry name" value="TonB-dependent receptor, plug domain"/>
    <property type="match status" value="1"/>
</dbReference>
<proteinExistence type="inferred from homology"/>
<comment type="subcellular location">
    <subcellularLocation>
        <location evidence="1 8">Cell outer membrane</location>
        <topology evidence="1 8">Multi-pass membrane protein</topology>
    </subcellularLocation>
</comment>
<keyword evidence="10" id="KW-0732">Signal</keyword>
<dbReference type="NCBIfam" id="TIGR04057">
    <property type="entry name" value="SusC_RagA_signa"/>
    <property type="match status" value="1"/>
</dbReference>
<evidence type="ECO:0000313" key="14">
    <source>
        <dbReference type="Proteomes" id="UP000031473"/>
    </source>
</evidence>
<evidence type="ECO:0000313" key="13">
    <source>
        <dbReference type="EMBL" id="KIA88501.1"/>
    </source>
</evidence>
<dbReference type="STRING" id="266749.SAMN05421876_1095"/>
<feature type="signal peptide" evidence="10">
    <location>
        <begin position="1"/>
        <end position="22"/>
    </location>
</feature>
<comment type="caution">
    <text evidence="13">The sequence shown here is derived from an EMBL/GenBank/DDBJ whole genome shotgun (WGS) entry which is preliminary data.</text>
</comment>
<organism evidence="13 14">
    <name type="scientific">Kaistella jeonii</name>
    <dbReference type="NCBI Taxonomy" id="266749"/>
    <lineage>
        <taxon>Bacteria</taxon>
        <taxon>Pseudomonadati</taxon>
        <taxon>Bacteroidota</taxon>
        <taxon>Flavobacteriia</taxon>
        <taxon>Flavobacteriales</taxon>
        <taxon>Weeksellaceae</taxon>
        <taxon>Chryseobacterium group</taxon>
        <taxon>Kaistella</taxon>
    </lineage>
</organism>
<dbReference type="NCBIfam" id="TIGR04056">
    <property type="entry name" value="OMP_RagA_SusC"/>
    <property type="match status" value="1"/>
</dbReference>
<evidence type="ECO:0000256" key="9">
    <source>
        <dbReference type="RuleBase" id="RU003357"/>
    </source>
</evidence>
<dbReference type="InterPro" id="IPR023996">
    <property type="entry name" value="TonB-dep_OMP_SusC/RagA"/>
</dbReference>
<feature type="domain" description="TonB-dependent receptor-like beta-barrel" evidence="11">
    <location>
        <begin position="431"/>
        <end position="967"/>
    </location>
</feature>
<accession>A0A0C1CVY0</accession>
<name>A0A0C1CVY0_9FLAO</name>
<dbReference type="Proteomes" id="UP000031473">
    <property type="component" value="Unassembled WGS sequence"/>
</dbReference>
<dbReference type="Gene3D" id="2.60.40.1120">
    <property type="entry name" value="Carboxypeptidase-like, regulatory domain"/>
    <property type="match status" value="1"/>
</dbReference>
<evidence type="ECO:0000256" key="1">
    <source>
        <dbReference type="ARBA" id="ARBA00004571"/>
    </source>
</evidence>
<dbReference type="OrthoDB" id="9768177at2"/>
<evidence type="ECO:0000256" key="8">
    <source>
        <dbReference type="PROSITE-ProRule" id="PRU01360"/>
    </source>
</evidence>
<evidence type="ECO:0000256" key="6">
    <source>
        <dbReference type="ARBA" id="ARBA00023136"/>
    </source>
</evidence>
<feature type="chain" id="PRO_5030004868" evidence="10">
    <location>
        <begin position="23"/>
        <end position="1000"/>
    </location>
</feature>